<dbReference type="EMBL" id="CAJPWZ010000933">
    <property type="protein sequence ID" value="CAG2203977.1"/>
    <property type="molecule type" value="Genomic_DNA"/>
</dbReference>
<dbReference type="GO" id="GO:0005856">
    <property type="term" value="C:cytoskeleton"/>
    <property type="evidence" value="ECO:0007669"/>
    <property type="project" value="TreeGrafter"/>
</dbReference>
<dbReference type="GO" id="GO:0005200">
    <property type="term" value="F:structural constituent of cytoskeleton"/>
    <property type="evidence" value="ECO:0007669"/>
    <property type="project" value="TreeGrafter"/>
</dbReference>
<gene>
    <name evidence="3" type="ORF">MEDL_18454</name>
</gene>
<reference evidence="3" key="1">
    <citation type="submission" date="2021-03" db="EMBL/GenBank/DDBJ databases">
        <authorList>
            <person name="Bekaert M."/>
        </authorList>
    </citation>
    <scope>NUCLEOTIDE SEQUENCE</scope>
</reference>
<name>A0A8S3RBJ4_MYTED</name>
<protein>
    <submittedName>
        <fullName evidence="3">Uncharacterized protein</fullName>
    </submittedName>
</protein>
<evidence type="ECO:0000256" key="2">
    <source>
        <dbReference type="SAM" id="MobiDB-lite"/>
    </source>
</evidence>
<feature type="compositionally biased region" description="Polar residues" evidence="2">
    <location>
        <begin position="179"/>
        <end position="194"/>
    </location>
</feature>
<dbReference type="OrthoDB" id="10071766at2759"/>
<dbReference type="PANTHER" id="PTHR47357:SF1">
    <property type="entry name" value="SPINDLE POLE BODY COMPONENT 110"/>
    <property type="match status" value="1"/>
</dbReference>
<feature type="coiled-coil region" evidence="1">
    <location>
        <begin position="1293"/>
        <end position="1454"/>
    </location>
</feature>
<feature type="region of interest" description="Disordered" evidence="2">
    <location>
        <begin position="1159"/>
        <end position="1179"/>
    </location>
</feature>
<organism evidence="3 4">
    <name type="scientific">Mytilus edulis</name>
    <name type="common">Blue mussel</name>
    <dbReference type="NCBI Taxonomy" id="6550"/>
    <lineage>
        <taxon>Eukaryota</taxon>
        <taxon>Metazoa</taxon>
        <taxon>Spiralia</taxon>
        <taxon>Lophotrochozoa</taxon>
        <taxon>Mollusca</taxon>
        <taxon>Bivalvia</taxon>
        <taxon>Autobranchia</taxon>
        <taxon>Pteriomorphia</taxon>
        <taxon>Mytilida</taxon>
        <taxon>Mytiloidea</taxon>
        <taxon>Mytilidae</taxon>
        <taxon>Mytilinae</taxon>
        <taxon>Mytilus</taxon>
    </lineage>
</organism>
<proteinExistence type="predicted"/>
<keyword evidence="1" id="KW-0175">Coiled coil</keyword>
<dbReference type="PANTHER" id="PTHR47357">
    <property type="entry name" value="COP1-INTERACTIVE PROTEIN 1"/>
    <property type="match status" value="1"/>
</dbReference>
<keyword evidence="4" id="KW-1185">Reference proteome</keyword>
<feature type="coiled-coil region" evidence="1">
    <location>
        <begin position="681"/>
        <end position="788"/>
    </location>
</feature>
<comment type="caution">
    <text evidence="3">The sequence shown here is derived from an EMBL/GenBank/DDBJ whole genome shotgun (WGS) entry which is preliminary data.</text>
</comment>
<evidence type="ECO:0000313" key="3">
    <source>
        <dbReference type="EMBL" id="CAG2203977.1"/>
    </source>
</evidence>
<feature type="compositionally biased region" description="Low complexity" evidence="2">
    <location>
        <begin position="1166"/>
        <end position="1179"/>
    </location>
</feature>
<sequence>MSMMRIVPEVLSILKDKTKCYETLNIMELQNKENVCQFEKTVMDVQKITRTPLRTPLHDVRNQDVINRSLKKTVLSHVIAAEPSLKTPTRKSSKIRRSILVYQDKENQPEEEIKKLAFKEVSKVINNAQHLICPPVVNVVPATPICNKTVSYSPDNVGDLQFHNCQVTEDLKSADNDQETSNRSKISINTSQPVKTDESEELQPTKIDSDLYAENIHQIIVDSDILIGLEEIYGDVYSDSSDVLSEAVKDLSNTELSPLQNSVTDKNGSVIVGNGSDHTYAGFSCHMCSVDDKHDVNECGTSPMTPVSKTSTETSTEMRSLQETGCSPLVTETRDIGSLVEISTHDMACSPCHTCSVEQETMTEPVTPVKLPEMCDISVQHLIDTVTAACSPIPCDMKSTACSPISNQFTAQYSDDSCSVSTMTNATPVKHDMALQAVPDTRSVLCSPLQPLQTKDCGISATSTQSDVMTNTVLVEQMDQGVDVRPMMNTGSTMTEYLLVNSETSMTPVKLLNKKGHRITADEIRKQHPRILANKLDTYALEAERYKLDIGKVEKERDHFKSRITELKAVIKEKQKIINDDQGKVDLEKMNLKISEIKKTKNTRKTIKEKNESNFSLDTTQEMSTVKLYSTNDGLINSDISNTESQTSGQDTLLGIKQHDTNCVMFDNESNVDNLLLPLPQKDYEEKIEKLSKSLQESEQIVRDQNEEIIQLNARSSEEKDQFVSEIESLKIKCSEMEIQLADSSQTKTFEIATLKEELDKKQNDHQMRSAHNLILELQTELVEYKELTDSLKLAEQLQSEIQNVVSDNYRKVRSAADRLMNMKRGVDVQRLEVMQKQCENEKECERFDTEKKEMADNYNSLKNTLETSRSSMMQIETLYESTSADLLSASNQVQILSRELMTTRSALEEANQVKCSLVQQVDDLQENDKAAVQEISNLRHINEATENEYQDFKKWSNDNERNLASKLVMFQEEKEINLQRTVDSLNEDIDTLENDLFSTREFSSEQASQLVKLDEDLSLANQELSHTKLENMELRDSLAVFRGNQDYLQQGIDLAESELRRKSSELETRKAELRESTFLLVELENKMASLLQGLRSRAGLDRSHINSSPLTSCMKPRLKTSAKKSARKTLTNNISDSCRKTQDRSFLSMVIKAAEGQSDSEYESCKSSPSDKSSRSISPYIEGVTPFDEMSTICEKLKDRDSIEESPSAMSRDKLGFSKRNSAFAPVRTGTSVIKSKPGPLDSTMKNISVMSQSQLEDTNLRLAEQIECIGETFSEIIRCASIIEKASRLSIDDLQLENKELCEQLDICQTSEQRTKEELSLKKSHLSEAEANISTLTENITSLSDKIGFYVKQEAEISYLKSHLSNAKSQIEQLEAEKQILSGQLKAVLAGVTGEPTGNFAKYHNDITTLKLKIQKLKEKVKQGEEYHETLAIKASKRIKTLDENWKKAEEEVYKFDQLVDTIRETLINSGLIPKHKEPLARIIRMIDGFESVQPKPGPLKPVKTALW</sequence>
<feature type="region of interest" description="Disordered" evidence="2">
    <location>
        <begin position="172"/>
        <end position="202"/>
    </location>
</feature>
<accession>A0A8S3RBJ4</accession>
<evidence type="ECO:0000256" key="1">
    <source>
        <dbReference type="SAM" id="Coils"/>
    </source>
</evidence>
<evidence type="ECO:0000313" key="4">
    <source>
        <dbReference type="Proteomes" id="UP000683360"/>
    </source>
</evidence>
<dbReference type="Proteomes" id="UP000683360">
    <property type="component" value="Unassembled WGS sequence"/>
</dbReference>